<accession>A0A846Z870</accession>
<reference evidence="2 3" key="1">
    <citation type="submission" date="2020-04" db="EMBL/GenBank/DDBJ databases">
        <title>MicrobeNet Type strains.</title>
        <authorList>
            <person name="Nicholson A.C."/>
        </authorList>
    </citation>
    <scope>NUCLEOTIDE SEQUENCE [LARGE SCALE GENOMIC DNA]</scope>
    <source>
        <strain evidence="2 3">ATCC BAA-277</strain>
    </source>
</reference>
<dbReference type="EMBL" id="JAAXPI010000054">
    <property type="protein sequence ID" value="NKZ07402.1"/>
    <property type="molecule type" value="Genomic_DNA"/>
</dbReference>
<feature type="non-terminal residue" evidence="2">
    <location>
        <position position="51"/>
    </location>
</feature>
<protein>
    <submittedName>
        <fullName evidence="2">DUF3416 domain-containing protein</fullName>
    </submittedName>
</protein>
<dbReference type="Pfam" id="PF11896">
    <property type="entry name" value="GlgE_dom_N_S"/>
    <property type="match status" value="1"/>
</dbReference>
<dbReference type="InterPro" id="IPR021828">
    <property type="entry name" value="GlgE_dom_N/S"/>
</dbReference>
<feature type="domain" description="Alpha-1,4-glucan:maltose-1-phosphate maltosyltransferase" evidence="1">
    <location>
        <begin position="10"/>
        <end position="50"/>
    </location>
</feature>
<proteinExistence type="predicted"/>
<dbReference type="GO" id="GO:0005975">
    <property type="term" value="P:carbohydrate metabolic process"/>
    <property type="evidence" value="ECO:0007669"/>
    <property type="project" value="UniProtKB-ARBA"/>
</dbReference>
<keyword evidence="3" id="KW-1185">Reference proteome</keyword>
<evidence type="ECO:0000259" key="1">
    <source>
        <dbReference type="Pfam" id="PF11896"/>
    </source>
</evidence>
<dbReference type="AlphaFoldDB" id="A0A846Z870"/>
<dbReference type="InterPro" id="IPR013783">
    <property type="entry name" value="Ig-like_fold"/>
</dbReference>
<dbReference type="Gene3D" id="2.60.40.10">
    <property type="entry name" value="Immunoglobulins"/>
    <property type="match status" value="1"/>
</dbReference>
<name>A0A846Z870_9ACTN</name>
<evidence type="ECO:0000313" key="3">
    <source>
        <dbReference type="Proteomes" id="UP000579250"/>
    </source>
</evidence>
<evidence type="ECO:0000313" key="2">
    <source>
        <dbReference type="EMBL" id="NKZ07402.1"/>
    </source>
</evidence>
<dbReference type="GO" id="GO:0004553">
    <property type="term" value="F:hydrolase activity, hydrolyzing O-glycosyl compounds"/>
    <property type="evidence" value="ECO:0007669"/>
    <property type="project" value="InterPro"/>
</dbReference>
<gene>
    <name evidence="2" type="ORF">HGB48_27270</name>
</gene>
<sequence length="51" mass="5432">MQVKLEGELGRIPILDVAPVVGCGRWPAKAVVGETVEVSATVFREGHEMLG</sequence>
<dbReference type="Proteomes" id="UP000579250">
    <property type="component" value="Unassembled WGS sequence"/>
</dbReference>
<comment type="caution">
    <text evidence="2">The sequence shown here is derived from an EMBL/GenBank/DDBJ whole genome shotgun (WGS) entry which is preliminary data.</text>
</comment>
<organism evidence="2 3">
    <name type="scientific">Actinomadura latina</name>
    <dbReference type="NCBI Taxonomy" id="163603"/>
    <lineage>
        <taxon>Bacteria</taxon>
        <taxon>Bacillati</taxon>
        <taxon>Actinomycetota</taxon>
        <taxon>Actinomycetes</taxon>
        <taxon>Streptosporangiales</taxon>
        <taxon>Thermomonosporaceae</taxon>
        <taxon>Actinomadura</taxon>
    </lineage>
</organism>